<proteinExistence type="predicted"/>
<evidence type="ECO:0000313" key="3">
    <source>
        <dbReference type="Proteomes" id="UP000033551"/>
    </source>
</evidence>
<name>A0A0F4JF05_9ACTN</name>
<sequence>MGPERGAVGHLDDDLPGRDGDPQAGEAFPVPQRAGDELAHHRQHIVDQDRCPAVFGQDSAGGLPRLRTVHLGREALDVGAPRSAAYPGEVLGQGLYARLEGGRSPPGCGLRGRNRDRPKTRGRLMPPRTLRERGATSGRNGAATDFHEFVTSH</sequence>
<dbReference type="PATRIC" id="fig|68223.7.peg.7629"/>
<dbReference type="EMBL" id="JZWV01000414">
    <property type="protein sequence ID" value="KJY32394.1"/>
    <property type="molecule type" value="Genomic_DNA"/>
</dbReference>
<comment type="caution">
    <text evidence="2">The sequence shown here is derived from an EMBL/GenBank/DDBJ whole genome shotgun (WGS) entry which is preliminary data.</text>
</comment>
<organism evidence="2 3">
    <name type="scientific">Streptomyces katrae</name>
    <dbReference type="NCBI Taxonomy" id="68223"/>
    <lineage>
        <taxon>Bacteria</taxon>
        <taxon>Bacillati</taxon>
        <taxon>Actinomycetota</taxon>
        <taxon>Actinomycetes</taxon>
        <taxon>Kitasatosporales</taxon>
        <taxon>Streptomycetaceae</taxon>
        <taxon>Streptomyces</taxon>
    </lineage>
</organism>
<dbReference type="RefSeq" id="WP_045948173.1">
    <property type="nucleotide sequence ID" value="NZ_JZWV01000414.1"/>
</dbReference>
<evidence type="ECO:0000256" key="1">
    <source>
        <dbReference type="SAM" id="MobiDB-lite"/>
    </source>
</evidence>
<feature type="region of interest" description="Disordered" evidence="1">
    <location>
        <begin position="102"/>
        <end position="153"/>
    </location>
</feature>
<gene>
    <name evidence="2" type="ORF">VR44_16040</name>
</gene>
<accession>A0A0F4JF05</accession>
<dbReference type="AlphaFoldDB" id="A0A0F4JF05"/>
<evidence type="ECO:0000313" key="2">
    <source>
        <dbReference type="EMBL" id="KJY32394.1"/>
    </source>
</evidence>
<reference evidence="2 3" key="1">
    <citation type="submission" date="2015-02" db="EMBL/GenBank/DDBJ databases">
        <authorList>
            <person name="Ju K.-S."/>
            <person name="Doroghazi J.R."/>
            <person name="Metcalf W."/>
        </authorList>
    </citation>
    <scope>NUCLEOTIDE SEQUENCE [LARGE SCALE GENOMIC DNA]</scope>
    <source>
        <strain evidence="2 3">NRRL ISP-5550</strain>
    </source>
</reference>
<feature type="compositionally biased region" description="Basic and acidic residues" evidence="1">
    <location>
        <begin position="10"/>
        <end position="21"/>
    </location>
</feature>
<dbReference type="Proteomes" id="UP000033551">
    <property type="component" value="Unassembled WGS sequence"/>
</dbReference>
<keyword evidence="3" id="KW-1185">Reference proteome</keyword>
<protein>
    <submittedName>
        <fullName evidence="2">Uncharacterized protein</fullName>
    </submittedName>
</protein>
<feature type="region of interest" description="Disordered" evidence="1">
    <location>
        <begin position="1"/>
        <end position="40"/>
    </location>
</feature>